<dbReference type="Proteomes" id="UP000565262">
    <property type="component" value="Unassembled WGS sequence"/>
</dbReference>
<comment type="caution">
    <text evidence="2">The sequence shown here is derived from an EMBL/GenBank/DDBJ whole genome shotgun (WGS) entry which is preliminary data.</text>
</comment>
<dbReference type="AlphaFoldDB" id="A0A839IVM8"/>
<dbReference type="Gene3D" id="3.40.630.30">
    <property type="match status" value="1"/>
</dbReference>
<name>A0A839IVM8_9GAMM</name>
<dbReference type="RefSeq" id="WP_182810799.1">
    <property type="nucleotide sequence ID" value="NZ_JACJFM010000041.1"/>
</dbReference>
<dbReference type="SUPFAM" id="SSF55729">
    <property type="entry name" value="Acyl-CoA N-acyltransferases (Nat)"/>
    <property type="match status" value="1"/>
</dbReference>
<proteinExistence type="predicted"/>
<organism evidence="2 3">
    <name type="scientific">Oceanospirillum sediminis</name>
    <dbReference type="NCBI Taxonomy" id="2760088"/>
    <lineage>
        <taxon>Bacteria</taxon>
        <taxon>Pseudomonadati</taxon>
        <taxon>Pseudomonadota</taxon>
        <taxon>Gammaproteobacteria</taxon>
        <taxon>Oceanospirillales</taxon>
        <taxon>Oceanospirillaceae</taxon>
        <taxon>Oceanospirillum</taxon>
    </lineage>
</organism>
<dbReference type="InterPro" id="IPR000182">
    <property type="entry name" value="GNAT_dom"/>
</dbReference>
<sequence length="157" mass="17566">MIVREMEAKDLPECAEVFQQTFSSPPWNEAWSLSDSTRRLDYFFNSQAASGYIAISNANQQISDTDRIIGFILGQAEPFQNSDLFHIREFCVLPEYQNQGAGHILLKTLEGSLKPASISAIYLLTDKKLPAAGFYQNNGYGQNNNLTLYSKSQISGK</sequence>
<reference evidence="2 3" key="1">
    <citation type="submission" date="2020-08" db="EMBL/GenBank/DDBJ databases">
        <title>Oceanospirillum sp. nov. isolated from marine sediment.</title>
        <authorList>
            <person name="Ji X."/>
        </authorList>
    </citation>
    <scope>NUCLEOTIDE SEQUENCE [LARGE SCALE GENOMIC DNA]</scope>
    <source>
        <strain evidence="2 3">D5</strain>
    </source>
</reference>
<keyword evidence="3" id="KW-1185">Reference proteome</keyword>
<evidence type="ECO:0000259" key="1">
    <source>
        <dbReference type="PROSITE" id="PS51186"/>
    </source>
</evidence>
<dbReference type="EMBL" id="JACJFM010000041">
    <property type="protein sequence ID" value="MBB1489031.1"/>
    <property type="molecule type" value="Genomic_DNA"/>
</dbReference>
<gene>
    <name evidence="2" type="ORF">H4O21_20690</name>
</gene>
<evidence type="ECO:0000313" key="3">
    <source>
        <dbReference type="Proteomes" id="UP000565262"/>
    </source>
</evidence>
<dbReference type="InterPro" id="IPR016181">
    <property type="entry name" value="Acyl_CoA_acyltransferase"/>
</dbReference>
<evidence type="ECO:0000313" key="2">
    <source>
        <dbReference type="EMBL" id="MBB1489031.1"/>
    </source>
</evidence>
<accession>A0A839IVM8</accession>
<dbReference type="Pfam" id="PF00583">
    <property type="entry name" value="Acetyltransf_1"/>
    <property type="match status" value="1"/>
</dbReference>
<feature type="domain" description="N-acetyltransferase" evidence="1">
    <location>
        <begin position="1"/>
        <end position="157"/>
    </location>
</feature>
<dbReference type="GO" id="GO:0016747">
    <property type="term" value="F:acyltransferase activity, transferring groups other than amino-acyl groups"/>
    <property type="evidence" value="ECO:0007669"/>
    <property type="project" value="InterPro"/>
</dbReference>
<protein>
    <submittedName>
        <fullName evidence="2">GNAT family N-acetyltransferase</fullName>
    </submittedName>
</protein>
<dbReference type="CDD" id="cd04301">
    <property type="entry name" value="NAT_SF"/>
    <property type="match status" value="1"/>
</dbReference>
<dbReference type="PROSITE" id="PS51186">
    <property type="entry name" value="GNAT"/>
    <property type="match status" value="1"/>
</dbReference>
<keyword evidence="2" id="KW-0808">Transferase</keyword>